<sequence length="69" mass="7646">MRVSEYAENAPIDTPATNADRAQQLNLTATASQSYNTMGIFGFEVARPVDRVQTRTAYPTTIHFIPSLK</sequence>
<reference evidence="2 3" key="1">
    <citation type="submission" date="2015-05" db="EMBL/GenBank/DDBJ databases">
        <authorList>
            <person name="Wang D.B."/>
            <person name="Wang M."/>
        </authorList>
    </citation>
    <scope>NUCLEOTIDE SEQUENCE [LARGE SCALE GENOMIC DNA]</scope>
    <source>
        <strain evidence="2">VL1</strain>
    </source>
</reference>
<evidence type="ECO:0000256" key="1">
    <source>
        <dbReference type="SAM" id="MobiDB-lite"/>
    </source>
</evidence>
<keyword evidence="3" id="KW-1185">Reference proteome</keyword>
<organism evidence="2 3">
    <name type="scientific">Verticillium longisporum</name>
    <name type="common">Verticillium dahliae var. longisporum</name>
    <dbReference type="NCBI Taxonomy" id="100787"/>
    <lineage>
        <taxon>Eukaryota</taxon>
        <taxon>Fungi</taxon>
        <taxon>Dikarya</taxon>
        <taxon>Ascomycota</taxon>
        <taxon>Pezizomycotina</taxon>
        <taxon>Sordariomycetes</taxon>
        <taxon>Hypocreomycetidae</taxon>
        <taxon>Glomerellales</taxon>
        <taxon>Plectosphaerellaceae</taxon>
        <taxon>Verticillium</taxon>
    </lineage>
</organism>
<dbReference type="EMBL" id="CVQH01020640">
    <property type="protein sequence ID" value="CRK28170.1"/>
    <property type="molecule type" value="Genomic_DNA"/>
</dbReference>
<gene>
    <name evidence="2" type="ORF">BN1708_004606</name>
</gene>
<dbReference type="AlphaFoldDB" id="A0A0G4M2V5"/>
<name>A0A0G4M2V5_VERLO</name>
<feature type="region of interest" description="Disordered" evidence="1">
    <location>
        <begin position="1"/>
        <end position="21"/>
    </location>
</feature>
<evidence type="ECO:0000313" key="3">
    <source>
        <dbReference type="Proteomes" id="UP000044602"/>
    </source>
</evidence>
<dbReference type="Proteomes" id="UP000044602">
    <property type="component" value="Unassembled WGS sequence"/>
</dbReference>
<protein>
    <submittedName>
        <fullName evidence="2">Uncharacterized protein</fullName>
    </submittedName>
</protein>
<proteinExistence type="predicted"/>
<accession>A0A0G4M2V5</accession>
<evidence type="ECO:0000313" key="2">
    <source>
        <dbReference type="EMBL" id="CRK28170.1"/>
    </source>
</evidence>